<reference evidence="6" key="1">
    <citation type="submission" date="2022-01" db="EMBL/GenBank/DDBJ databases">
        <title>Colwellia maritima, isolated from seawater.</title>
        <authorList>
            <person name="Kristyanto S."/>
            <person name="Jung J."/>
            <person name="Jeon C.O."/>
        </authorList>
    </citation>
    <scope>NUCLEOTIDE SEQUENCE</scope>
    <source>
        <strain evidence="6">MSW7</strain>
    </source>
</reference>
<gene>
    <name evidence="6" type="ORF">L3081_00960</name>
</gene>
<feature type="transmembrane region" description="Helical" evidence="4">
    <location>
        <begin position="6"/>
        <end position="27"/>
    </location>
</feature>
<evidence type="ECO:0000313" key="7">
    <source>
        <dbReference type="Proteomes" id="UP001139646"/>
    </source>
</evidence>
<organism evidence="6 7">
    <name type="scientific">Colwellia maritima</name>
    <dbReference type="NCBI Taxonomy" id="2912588"/>
    <lineage>
        <taxon>Bacteria</taxon>
        <taxon>Pseudomonadati</taxon>
        <taxon>Pseudomonadota</taxon>
        <taxon>Gammaproteobacteria</taxon>
        <taxon>Alteromonadales</taxon>
        <taxon>Colwelliaceae</taxon>
        <taxon>Colwellia</taxon>
    </lineage>
</organism>
<dbReference type="Pfam" id="PF00535">
    <property type="entry name" value="Glycos_transf_2"/>
    <property type="match status" value="1"/>
</dbReference>
<comment type="similarity">
    <text evidence="1">Belongs to the glycosyltransferase 2 family.</text>
</comment>
<sequence>MEAIFWLSVLLIIYSYIVYPILLTILVKLCGKKTPNIDITTRNEWPDVAIIIAAYNEEQDIKQRVENLISQDYPADKITYYIGSDGSTDKTNDILKEFTDIRLQAQLFETNRGKASVLNDLIQLAT</sequence>
<dbReference type="EC" id="2.4.-.-" evidence="6"/>
<evidence type="ECO:0000256" key="3">
    <source>
        <dbReference type="ARBA" id="ARBA00022679"/>
    </source>
</evidence>
<evidence type="ECO:0000259" key="5">
    <source>
        <dbReference type="Pfam" id="PF00535"/>
    </source>
</evidence>
<dbReference type="EMBL" id="JAKKSL010000001">
    <property type="protein sequence ID" value="MCI2282232.1"/>
    <property type="molecule type" value="Genomic_DNA"/>
</dbReference>
<dbReference type="PANTHER" id="PTHR43630:SF1">
    <property type="entry name" value="POLY-BETA-1,6-N-ACETYL-D-GLUCOSAMINE SYNTHASE"/>
    <property type="match status" value="1"/>
</dbReference>
<proteinExistence type="inferred from homology"/>
<keyword evidence="2 6" id="KW-0328">Glycosyltransferase</keyword>
<dbReference type="InterPro" id="IPR001173">
    <property type="entry name" value="Glyco_trans_2-like"/>
</dbReference>
<accession>A0ABS9WW97</accession>
<name>A0ABS9WW97_9GAMM</name>
<keyword evidence="4" id="KW-0472">Membrane</keyword>
<feature type="domain" description="Glycosyltransferase 2-like" evidence="5">
    <location>
        <begin position="50"/>
        <end position="126"/>
    </location>
</feature>
<dbReference type="Proteomes" id="UP001139646">
    <property type="component" value="Unassembled WGS sequence"/>
</dbReference>
<dbReference type="InterPro" id="IPR029044">
    <property type="entry name" value="Nucleotide-diphossugar_trans"/>
</dbReference>
<keyword evidence="4" id="KW-0812">Transmembrane</keyword>
<comment type="caution">
    <text evidence="6">The sequence shown here is derived from an EMBL/GenBank/DDBJ whole genome shotgun (WGS) entry which is preliminary data.</text>
</comment>
<dbReference type="RefSeq" id="WP_242282808.1">
    <property type="nucleotide sequence ID" value="NZ_JAKKSL010000001.1"/>
</dbReference>
<keyword evidence="4" id="KW-1133">Transmembrane helix</keyword>
<dbReference type="SUPFAM" id="SSF53448">
    <property type="entry name" value="Nucleotide-diphospho-sugar transferases"/>
    <property type="match status" value="1"/>
</dbReference>
<evidence type="ECO:0000256" key="4">
    <source>
        <dbReference type="SAM" id="Phobius"/>
    </source>
</evidence>
<protein>
    <submittedName>
        <fullName evidence="6">Glycosyltransferase</fullName>
        <ecNumber evidence="6">2.4.-.-</ecNumber>
    </submittedName>
</protein>
<evidence type="ECO:0000256" key="1">
    <source>
        <dbReference type="ARBA" id="ARBA00006739"/>
    </source>
</evidence>
<dbReference type="PANTHER" id="PTHR43630">
    <property type="entry name" value="POLY-BETA-1,6-N-ACETYL-D-GLUCOSAMINE SYNTHASE"/>
    <property type="match status" value="1"/>
</dbReference>
<evidence type="ECO:0000313" key="6">
    <source>
        <dbReference type="EMBL" id="MCI2282232.1"/>
    </source>
</evidence>
<keyword evidence="3 6" id="KW-0808">Transferase</keyword>
<dbReference type="GO" id="GO:0016757">
    <property type="term" value="F:glycosyltransferase activity"/>
    <property type="evidence" value="ECO:0007669"/>
    <property type="project" value="UniProtKB-KW"/>
</dbReference>
<dbReference type="Gene3D" id="3.90.550.10">
    <property type="entry name" value="Spore Coat Polysaccharide Biosynthesis Protein SpsA, Chain A"/>
    <property type="match status" value="1"/>
</dbReference>
<keyword evidence="7" id="KW-1185">Reference proteome</keyword>
<evidence type="ECO:0000256" key="2">
    <source>
        <dbReference type="ARBA" id="ARBA00022676"/>
    </source>
</evidence>